<sequence>MNVNGSLYHLLLGEADWSGCHVVSGEERNLLGDIWDDPLTVEQRSFVPEWREEHAAIGIARLPQDLPATLGENPVLITDRRSVTADRHGNIYVISDDRMGVTVQSAGTRQVSPFWPDPRGAAPAADTVFEDCEPAEPEAPFSVVEALCRDYLLAARDDGTLLRFDLVGGGGPEVFTFVDPVGLSIQAISASPDGGALLLDGAAKRLYRINADIRLCAEDEGTSEASLFQPEDGGQAHETVQHSPWFADLSSLVEPIALAYLDKGHALVLDHREGANCGLYLVQSDTGTVSLLLDCSFDALGMILLPAEAMEAQSEDKPTRTALFWSHSGNQAHAVILQLDDAVWEAGEDPDLRPLRRFGGRGFVSAGGLTYYDSGDPMRWVGLGIKHRCRFAEKTVFETPVFDSGLYQCQWDRIRLDARIPGGCTIRIEARTFDDETLFAIDPEAGWIEQPIPYANGDRAELPALSLLRIAEQDLAPQQCWDVLLQKLKGRHAQLRITLEGDGRQSPLITALRLWYPRFSYSSRFLPQVYSEDPVSGDFIERFLAITEGVNTPLEERIAAARLLFDPRTAPAEALDWLADWFDVALDPVWDDRRRRLFITHAAKFFGWRGTLPGLQLALALAFDENIDACDFDLPGVPQTGLSGIRIVEHFRTRKSARPFGSTTLSSGIHAVIDEEALWHPAEGKQGLIERWAWARGLDNAPPEERTAAFSLVAEDYDNPRDWSAFVQVQIGFVPSLGRNEQTRWHGFLQARGHAGDLPHLPRSAAEAASQDWQDYTAQSIRNRELWRELLSERYGTIARLNANWSTDWLAFSDIPLPDQLPDREASIRDWLDLEGALAPIHRSAHRFSVLIPRRSTAFDPEAEDAALSLASRIIALEKPAHAVFDVRLFWAMNRVGEARLGRDTEIGDGSRAPQLIPPSMLGRSVIGASFAGGPQGAPDGRERLAC</sequence>
<dbReference type="InterPro" id="IPR011748">
    <property type="entry name" value="Unchr_phage_tail-like"/>
</dbReference>
<dbReference type="eggNOG" id="COG1874">
    <property type="taxonomic scope" value="Bacteria"/>
</dbReference>
<dbReference type="STRING" id="314225.ELI_09340"/>
<dbReference type="AlphaFoldDB" id="Q2N8N1"/>
<keyword evidence="2" id="KW-1185">Reference proteome</keyword>
<dbReference type="Gene3D" id="3.20.20.80">
    <property type="entry name" value="Glycosidases"/>
    <property type="match status" value="1"/>
</dbReference>
<evidence type="ECO:0000313" key="2">
    <source>
        <dbReference type="Proteomes" id="UP000008808"/>
    </source>
</evidence>
<dbReference type="HOGENOM" id="CLU_310524_0_0_5"/>
<name>Q2N8N1_ERYLH</name>
<dbReference type="InterPro" id="IPR006521">
    <property type="entry name" value="Tail_protein_I"/>
</dbReference>
<dbReference type="OrthoDB" id="9792285at2"/>
<dbReference type="KEGG" id="eli:ELI_09340"/>
<dbReference type="SUPFAM" id="SSF63829">
    <property type="entry name" value="Calcium-dependent phosphotriesterase"/>
    <property type="match status" value="1"/>
</dbReference>
<organism evidence="1 2">
    <name type="scientific">Erythrobacter litoralis (strain HTCC2594)</name>
    <dbReference type="NCBI Taxonomy" id="314225"/>
    <lineage>
        <taxon>Bacteria</taxon>
        <taxon>Pseudomonadati</taxon>
        <taxon>Pseudomonadota</taxon>
        <taxon>Alphaproteobacteria</taxon>
        <taxon>Sphingomonadales</taxon>
        <taxon>Erythrobacteraceae</taxon>
        <taxon>Erythrobacter/Porphyrobacter group</taxon>
        <taxon>Erythrobacter</taxon>
    </lineage>
</organism>
<protein>
    <submittedName>
        <fullName evidence="1">NHL repeat domain protein</fullName>
    </submittedName>
</protein>
<dbReference type="Proteomes" id="UP000008808">
    <property type="component" value="Chromosome"/>
</dbReference>
<reference evidence="2" key="1">
    <citation type="journal article" date="2009" name="J. Bacteriol.">
        <title>Complete genome sequence of Erythrobacter litoralis HTCC2594.</title>
        <authorList>
            <person name="Oh H.M."/>
            <person name="Giovannoni S.J."/>
            <person name="Ferriera S."/>
            <person name="Johnson J."/>
            <person name="Cho J.C."/>
        </authorList>
    </citation>
    <scope>NUCLEOTIDE SEQUENCE [LARGE SCALE GENOMIC DNA]</scope>
    <source>
        <strain evidence="2">HTCC2594</strain>
    </source>
</reference>
<dbReference type="Pfam" id="PF09684">
    <property type="entry name" value="Tail_P2_I"/>
    <property type="match status" value="1"/>
</dbReference>
<dbReference type="EMBL" id="CP000157">
    <property type="protein sequence ID" value="ABC63960.1"/>
    <property type="molecule type" value="Genomic_DNA"/>
</dbReference>
<evidence type="ECO:0000313" key="1">
    <source>
        <dbReference type="EMBL" id="ABC63960.1"/>
    </source>
</evidence>
<gene>
    <name evidence="1" type="ordered locus">ELI_09340</name>
</gene>
<proteinExistence type="predicted"/>
<dbReference type="RefSeq" id="WP_011414788.1">
    <property type="nucleotide sequence ID" value="NC_007722.1"/>
</dbReference>
<accession>Q2N8N1</accession>
<dbReference type="NCBIfam" id="TIGR02242">
    <property type="entry name" value="tail_TIGR02242"/>
    <property type="match status" value="1"/>
</dbReference>